<accession>A0ACC1XBU0</accession>
<sequence length="70" mass="7911">MSSTPTMVISLGSRGAGGPITITMMIMMIESLMRKMTRFMSFHGGLLACFVFQKEYIRYLCFISLMTVFP</sequence>
<gene>
    <name evidence="1" type="ORF">OWV82_018631</name>
</gene>
<protein>
    <submittedName>
        <fullName evidence="1">Uncharacterized protein</fullName>
    </submittedName>
</protein>
<evidence type="ECO:0000313" key="1">
    <source>
        <dbReference type="EMBL" id="KAJ4708734.1"/>
    </source>
</evidence>
<comment type="caution">
    <text evidence="1">The sequence shown here is derived from an EMBL/GenBank/DDBJ whole genome shotgun (WGS) entry which is preliminary data.</text>
</comment>
<name>A0ACC1XBU0_MELAZ</name>
<proteinExistence type="predicted"/>
<dbReference type="EMBL" id="CM051403">
    <property type="protein sequence ID" value="KAJ4708734.1"/>
    <property type="molecule type" value="Genomic_DNA"/>
</dbReference>
<organism evidence="1 2">
    <name type="scientific">Melia azedarach</name>
    <name type="common">Chinaberry tree</name>
    <dbReference type="NCBI Taxonomy" id="155640"/>
    <lineage>
        <taxon>Eukaryota</taxon>
        <taxon>Viridiplantae</taxon>
        <taxon>Streptophyta</taxon>
        <taxon>Embryophyta</taxon>
        <taxon>Tracheophyta</taxon>
        <taxon>Spermatophyta</taxon>
        <taxon>Magnoliopsida</taxon>
        <taxon>eudicotyledons</taxon>
        <taxon>Gunneridae</taxon>
        <taxon>Pentapetalae</taxon>
        <taxon>rosids</taxon>
        <taxon>malvids</taxon>
        <taxon>Sapindales</taxon>
        <taxon>Meliaceae</taxon>
        <taxon>Melia</taxon>
    </lineage>
</organism>
<evidence type="ECO:0000313" key="2">
    <source>
        <dbReference type="Proteomes" id="UP001164539"/>
    </source>
</evidence>
<dbReference type="Proteomes" id="UP001164539">
    <property type="component" value="Chromosome 10"/>
</dbReference>
<reference evidence="1 2" key="1">
    <citation type="journal article" date="2023" name="Science">
        <title>Complex scaffold remodeling in plant triterpene biosynthesis.</title>
        <authorList>
            <person name="De La Pena R."/>
            <person name="Hodgson H."/>
            <person name="Liu J.C."/>
            <person name="Stephenson M.J."/>
            <person name="Martin A.C."/>
            <person name="Owen C."/>
            <person name="Harkess A."/>
            <person name="Leebens-Mack J."/>
            <person name="Jimenez L.E."/>
            <person name="Osbourn A."/>
            <person name="Sattely E.S."/>
        </authorList>
    </citation>
    <scope>NUCLEOTIDE SEQUENCE [LARGE SCALE GENOMIC DNA]</scope>
    <source>
        <strain evidence="2">cv. JPN11</strain>
        <tissue evidence="1">Leaf</tissue>
    </source>
</reference>
<keyword evidence="2" id="KW-1185">Reference proteome</keyword>